<feature type="binding site" evidence="6">
    <location>
        <position position="18"/>
    </location>
    <ligand>
        <name>Zn(2+)</name>
        <dbReference type="ChEBI" id="CHEBI:29105"/>
    </ligand>
</feature>
<feature type="domain" description="C2H2-type" evidence="8">
    <location>
        <begin position="380"/>
        <end position="407"/>
    </location>
</feature>
<reference evidence="10" key="1">
    <citation type="submission" date="2021-04" db="EMBL/GenBank/DDBJ databases">
        <authorList>
            <person name="Chebbi M.A.C M."/>
        </authorList>
    </citation>
    <scope>NUCLEOTIDE SEQUENCE</scope>
</reference>
<dbReference type="GO" id="GO:0005634">
    <property type="term" value="C:nucleus"/>
    <property type="evidence" value="ECO:0007669"/>
    <property type="project" value="InterPro"/>
</dbReference>
<dbReference type="EMBL" id="CAJNRD030001118">
    <property type="protein sequence ID" value="CAG5082795.1"/>
    <property type="molecule type" value="Genomic_DNA"/>
</dbReference>
<dbReference type="InterPro" id="IPR036236">
    <property type="entry name" value="Znf_C2H2_sf"/>
</dbReference>
<dbReference type="SMART" id="SM00355">
    <property type="entry name" value="ZnF_C2H2"/>
    <property type="match status" value="5"/>
</dbReference>
<feature type="binding site" evidence="6">
    <location>
        <position position="21"/>
    </location>
    <ligand>
        <name>Zn(2+)</name>
        <dbReference type="ChEBI" id="CHEBI:29105"/>
    </ligand>
</feature>
<dbReference type="AlphaFoldDB" id="A0A8J2MH96"/>
<dbReference type="PROSITE" id="PS00028">
    <property type="entry name" value="ZINC_FINGER_C2H2_1"/>
    <property type="match status" value="5"/>
</dbReference>
<dbReference type="Gene3D" id="3.30.160.60">
    <property type="entry name" value="Classic Zinc Finger"/>
    <property type="match status" value="2"/>
</dbReference>
<dbReference type="PANTHER" id="PTHR24379:SF121">
    <property type="entry name" value="C2H2-TYPE DOMAIN-CONTAINING PROTEIN"/>
    <property type="match status" value="1"/>
</dbReference>
<accession>A0A8J2MH96</accession>
<evidence type="ECO:0000256" key="2">
    <source>
        <dbReference type="ARBA" id="ARBA00022737"/>
    </source>
</evidence>
<dbReference type="Pfam" id="PF07776">
    <property type="entry name" value="zf-AD"/>
    <property type="match status" value="1"/>
</dbReference>
<keyword evidence="4 6" id="KW-0862">Zinc</keyword>
<dbReference type="Proteomes" id="UP000786811">
    <property type="component" value="Unassembled WGS sequence"/>
</dbReference>
<evidence type="ECO:0000259" key="8">
    <source>
        <dbReference type="PROSITE" id="PS50157"/>
    </source>
</evidence>
<feature type="region of interest" description="Disordered" evidence="7">
    <location>
        <begin position="303"/>
        <end position="356"/>
    </location>
</feature>
<dbReference type="SUPFAM" id="SSF57667">
    <property type="entry name" value="beta-beta-alpha zinc fingers"/>
    <property type="match status" value="2"/>
</dbReference>
<dbReference type="SUPFAM" id="SSF57716">
    <property type="entry name" value="Glucocorticoid receptor-like (DNA-binding domain)"/>
    <property type="match status" value="1"/>
</dbReference>
<keyword evidence="2" id="KW-0677">Repeat</keyword>
<dbReference type="OrthoDB" id="4737882at2759"/>
<gene>
    <name evidence="10" type="ORF">HICCMSTLAB_LOCUS3654</name>
</gene>
<dbReference type="InterPro" id="IPR013087">
    <property type="entry name" value="Znf_C2H2_type"/>
</dbReference>
<evidence type="ECO:0000256" key="1">
    <source>
        <dbReference type="ARBA" id="ARBA00022723"/>
    </source>
</evidence>
<proteinExistence type="predicted"/>
<dbReference type="Gene3D" id="3.40.1800.20">
    <property type="match status" value="1"/>
</dbReference>
<comment type="caution">
    <text evidence="10">The sequence shown here is derived from an EMBL/GenBank/DDBJ whole genome shotgun (WGS) entry which is preliminary data.</text>
</comment>
<name>A0A8J2MH96_COTCN</name>
<evidence type="ECO:0000313" key="11">
    <source>
        <dbReference type="Proteomes" id="UP000786811"/>
    </source>
</evidence>
<evidence type="ECO:0000256" key="7">
    <source>
        <dbReference type="SAM" id="MobiDB-lite"/>
    </source>
</evidence>
<dbReference type="PROSITE" id="PS51915">
    <property type="entry name" value="ZAD"/>
    <property type="match status" value="1"/>
</dbReference>
<dbReference type="PANTHER" id="PTHR24379">
    <property type="entry name" value="KRAB AND ZINC FINGER DOMAIN-CONTAINING"/>
    <property type="match status" value="1"/>
</dbReference>
<evidence type="ECO:0000313" key="10">
    <source>
        <dbReference type="EMBL" id="CAG5082795.1"/>
    </source>
</evidence>
<dbReference type="GO" id="GO:0008270">
    <property type="term" value="F:zinc ion binding"/>
    <property type="evidence" value="ECO:0007669"/>
    <property type="project" value="UniProtKB-UniRule"/>
</dbReference>
<feature type="domain" description="C2H2-type" evidence="8">
    <location>
        <begin position="191"/>
        <end position="218"/>
    </location>
</feature>
<dbReference type="InterPro" id="IPR012934">
    <property type="entry name" value="Znf_AD"/>
</dbReference>
<organism evidence="10 11">
    <name type="scientific">Cotesia congregata</name>
    <name type="common">Parasitoid wasp</name>
    <name type="synonym">Apanteles congregatus</name>
    <dbReference type="NCBI Taxonomy" id="51543"/>
    <lineage>
        <taxon>Eukaryota</taxon>
        <taxon>Metazoa</taxon>
        <taxon>Ecdysozoa</taxon>
        <taxon>Arthropoda</taxon>
        <taxon>Hexapoda</taxon>
        <taxon>Insecta</taxon>
        <taxon>Pterygota</taxon>
        <taxon>Neoptera</taxon>
        <taxon>Endopterygota</taxon>
        <taxon>Hymenoptera</taxon>
        <taxon>Apocrita</taxon>
        <taxon>Ichneumonoidea</taxon>
        <taxon>Braconidae</taxon>
        <taxon>Microgastrinae</taxon>
        <taxon>Cotesia</taxon>
    </lineage>
</organism>
<keyword evidence="3 5" id="KW-0863">Zinc-finger</keyword>
<feature type="binding site" evidence="6">
    <location>
        <position position="69"/>
    </location>
    <ligand>
        <name>Zn(2+)</name>
        <dbReference type="ChEBI" id="CHEBI:29105"/>
    </ligand>
</feature>
<dbReference type="PROSITE" id="PS50157">
    <property type="entry name" value="ZINC_FINGER_C2H2_2"/>
    <property type="match status" value="3"/>
</dbReference>
<keyword evidence="11" id="KW-1185">Reference proteome</keyword>
<evidence type="ECO:0000259" key="9">
    <source>
        <dbReference type="PROSITE" id="PS51915"/>
    </source>
</evidence>
<evidence type="ECO:0000256" key="4">
    <source>
        <dbReference type="ARBA" id="ARBA00022833"/>
    </source>
</evidence>
<feature type="binding site" evidence="6">
    <location>
        <position position="66"/>
    </location>
    <ligand>
        <name>Zn(2+)</name>
        <dbReference type="ChEBI" id="CHEBI:29105"/>
    </ligand>
</feature>
<feature type="compositionally biased region" description="Polar residues" evidence="7">
    <location>
        <begin position="318"/>
        <end position="340"/>
    </location>
</feature>
<dbReference type="SMART" id="SM00868">
    <property type="entry name" value="zf-AD"/>
    <property type="match status" value="1"/>
</dbReference>
<evidence type="ECO:0000256" key="3">
    <source>
        <dbReference type="ARBA" id="ARBA00022771"/>
    </source>
</evidence>
<dbReference type="Pfam" id="PF13894">
    <property type="entry name" value="zf-C2H2_4"/>
    <property type="match status" value="1"/>
</dbReference>
<keyword evidence="1 6" id="KW-0479">Metal-binding</keyword>
<evidence type="ECO:0000256" key="6">
    <source>
        <dbReference type="PROSITE-ProRule" id="PRU01263"/>
    </source>
</evidence>
<evidence type="ECO:0000256" key="5">
    <source>
        <dbReference type="PROSITE-ProRule" id="PRU00042"/>
    </source>
</evidence>
<protein>
    <submittedName>
        <fullName evidence="10">Uncharacterized protein</fullName>
    </submittedName>
</protein>
<sequence length="468" mass="54516">MYHLGMYKVSTLKINKVCRICLTETNDLILLLINQEKTEYPGILEKIQECGGVQLSEEYGTPIFICNNCIDNTKIAYKFRLQCQYSETKLRLLHEKFIQQRIQVSHHQQNLTETSNSSTGSQNSSKLIIDEVISTSEDGNCLDVPLQTDEVKKENKKVDDGSSISDQFERSDAGSISENKCVKRKYNRKKIQCQRCSEIFISQETLAHHLFNNHGEKYKCLWCPETFDTLKLMKSHKVTHDLRDRRRRRSYSRCSNESANGATITVNKKKFRSLHEDNYDHQLCIDNNNDDKSNSSTNTVNFVENEDYQEFNKKDSNEGASKSSRTANNQSIGSENSQVVEKNYGPPKATTGDIELNDGKNIKKSKICYHKIRLKNFILHKCEICRRKFENIRKLNRHIRNHISKHICNLCNQAFVSQRKVDKHKKKDHCADKIDIDESRICFFCNKVFASSHQRFKHEKKVHWELEK</sequence>
<feature type="domain" description="ZAD" evidence="9">
    <location>
        <begin position="16"/>
        <end position="93"/>
    </location>
</feature>
<feature type="domain" description="C2H2-type" evidence="8">
    <location>
        <begin position="406"/>
        <end position="434"/>
    </location>
</feature>